<accession>A0A9N9H255</accession>
<evidence type="ECO:0000313" key="1">
    <source>
        <dbReference type="EMBL" id="CAG8652380.1"/>
    </source>
</evidence>
<comment type="caution">
    <text evidence="1">The sequence shown here is derived from an EMBL/GenBank/DDBJ whole genome shotgun (WGS) entry which is preliminary data.</text>
</comment>
<dbReference type="EMBL" id="CAJVPY010005892">
    <property type="protein sequence ID" value="CAG8652380.1"/>
    <property type="molecule type" value="Genomic_DNA"/>
</dbReference>
<dbReference type="OrthoDB" id="2421681at2759"/>
<dbReference type="AlphaFoldDB" id="A0A9N9H255"/>
<gene>
    <name evidence="1" type="ORF">DERYTH_LOCUS10252</name>
</gene>
<reference evidence="1" key="1">
    <citation type="submission" date="2021-06" db="EMBL/GenBank/DDBJ databases">
        <authorList>
            <person name="Kallberg Y."/>
            <person name="Tangrot J."/>
            <person name="Rosling A."/>
        </authorList>
    </citation>
    <scope>NUCLEOTIDE SEQUENCE</scope>
    <source>
        <strain evidence="1">MA453B</strain>
    </source>
</reference>
<sequence>ASKFTKNDVEALGVKFQPASEDLVIPNEKIEDFPENYICPKINRDVLDKAKFKVREISDFSDGFVQTFFDKLHIVTRNPPGIPESSTGDLVADLLRIVRLNYYPLKIACPYVSATPDFVVKKGTISMVITEDKSLRNVRDPINEYGEMQIAGEILACGNENIFEAGEISDQVLFAVRFISTYVTFYKAEIPKKYWNELSIGLPEKYSVAIQRWPGENKKLSGLDLADPEGRIAVLTALTKIRQFLLK</sequence>
<evidence type="ECO:0000313" key="2">
    <source>
        <dbReference type="Proteomes" id="UP000789405"/>
    </source>
</evidence>
<feature type="non-terminal residue" evidence="1">
    <location>
        <position position="247"/>
    </location>
</feature>
<protein>
    <submittedName>
        <fullName evidence="1">20207_t:CDS:1</fullName>
    </submittedName>
</protein>
<dbReference type="Proteomes" id="UP000789405">
    <property type="component" value="Unassembled WGS sequence"/>
</dbReference>
<proteinExistence type="predicted"/>
<name>A0A9N9H255_9GLOM</name>
<organism evidence="1 2">
    <name type="scientific">Dentiscutata erythropus</name>
    <dbReference type="NCBI Taxonomy" id="1348616"/>
    <lineage>
        <taxon>Eukaryota</taxon>
        <taxon>Fungi</taxon>
        <taxon>Fungi incertae sedis</taxon>
        <taxon>Mucoromycota</taxon>
        <taxon>Glomeromycotina</taxon>
        <taxon>Glomeromycetes</taxon>
        <taxon>Diversisporales</taxon>
        <taxon>Gigasporaceae</taxon>
        <taxon>Dentiscutata</taxon>
    </lineage>
</organism>
<keyword evidence="2" id="KW-1185">Reference proteome</keyword>